<reference evidence="1 2" key="1">
    <citation type="submission" date="2017-01" db="EMBL/GenBank/DDBJ databases">
        <title>The cable genome- insights into the physiology and evolution of filamentous bacteria capable of sulfide oxidation via long distance electron transfer.</title>
        <authorList>
            <person name="Schreiber L."/>
            <person name="Bjerg J.T."/>
            <person name="Boggild A."/>
            <person name="Van De Vossenberg J."/>
            <person name="Meysman F."/>
            <person name="Nielsen L.P."/>
            <person name="Schramm A."/>
            <person name="Kjeldsen K.U."/>
        </authorList>
    </citation>
    <scope>NUCLEOTIDE SEQUENCE [LARGE SCALE GENOMIC DNA]</scope>
    <source>
        <strain evidence="1">A2</strain>
    </source>
</reference>
<evidence type="ECO:0000313" key="2">
    <source>
        <dbReference type="Proteomes" id="UP000286862"/>
    </source>
</evidence>
<dbReference type="Proteomes" id="UP000286862">
    <property type="component" value="Unassembled WGS sequence"/>
</dbReference>
<comment type="caution">
    <text evidence="1">The sequence shown here is derived from an EMBL/GenBank/DDBJ whole genome shotgun (WGS) entry which is preliminary data.</text>
</comment>
<proteinExistence type="predicted"/>
<accession>A0A444IU90</accession>
<evidence type="ECO:0000313" key="1">
    <source>
        <dbReference type="EMBL" id="RWX44481.1"/>
    </source>
</evidence>
<sequence>MKKSYFFVSLNTRIYIKKMDGVHILHDTEGRQVFRLTSFPLCFQQLSSVRYLLFIRIPLFFCLIIRRNTKFLIDNGRLQHVCPSIIL</sequence>
<protein>
    <submittedName>
        <fullName evidence="1">Uncharacterized protein</fullName>
    </submittedName>
</protein>
<dbReference type="AlphaFoldDB" id="A0A444IU90"/>
<gene>
    <name evidence="1" type="ORF">VT99_13203</name>
</gene>
<dbReference type="EMBL" id="MTKQ01000320">
    <property type="protein sequence ID" value="RWX44481.1"/>
    <property type="molecule type" value="Genomic_DNA"/>
</dbReference>
<name>A0A444IU90_9BACT</name>
<organism evidence="1 2">
    <name type="scientific">Candidatus Electrothrix marina</name>
    <dbReference type="NCBI Taxonomy" id="1859130"/>
    <lineage>
        <taxon>Bacteria</taxon>
        <taxon>Pseudomonadati</taxon>
        <taxon>Thermodesulfobacteriota</taxon>
        <taxon>Desulfobulbia</taxon>
        <taxon>Desulfobulbales</taxon>
        <taxon>Desulfobulbaceae</taxon>
        <taxon>Candidatus Electrothrix</taxon>
    </lineage>
</organism>